<dbReference type="PANTHER" id="PTHR28152:SF1">
    <property type="entry name" value="HYDROXYACYL-THIOESTER DEHYDRATASE TYPE 2, MITOCHONDRIAL"/>
    <property type="match status" value="1"/>
</dbReference>
<organism evidence="1 2">
    <name type="scientific">Xylaria flabelliformis</name>
    <dbReference type="NCBI Taxonomy" id="2512241"/>
    <lineage>
        <taxon>Eukaryota</taxon>
        <taxon>Fungi</taxon>
        <taxon>Dikarya</taxon>
        <taxon>Ascomycota</taxon>
        <taxon>Pezizomycotina</taxon>
        <taxon>Sordariomycetes</taxon>
        <taxon>Xylariomycetidae</taxon>
        <taxon>Xylariales</taxon>
        <taxon>Xylariaceae</taxon>
        <taxon>Xylaria</taxon>
    </lineage>
</organism>
<keyword evidence="2" id="KW-1185">Reference proteome</keyword>
<dbReference type="InterPro" id="IPR029069">
    <property type="entry name" value="HotDog_dom_sf"/>
</dbReference>
<dbReference type="SUPFAM" id="SSF54637">
    <property type="entry name" value="Thioesterase/thiol ester dehydrase-isomerase"/>
    <property type="match status" value="1"/>
</dbReference>
<dbReference type="Gene3D" id="3.10.129.10">
    <property type="entry name" value="Hotdog Thioesterase"/>
    <property type="match status" value="1"/>
</dbReference>
<dbReference type="InterPro" id="IPR052741">
    <property type="entry name" value="Mitochondrial_HTD2"/>
</dbReference>
<reference evidence="2" key="1">
    <citation type="submission" date="2019-06" db="EMBL/GenBank/DDBJ databases">
        <title>Draft genome sequence of the griseofulvin-producing fungus Xylaria cubensis strain G536.</title>
        <authorList>
            <person name="Mead M.E."/>
            <person name="Raja H.A."/>
            <person name="Steenwyk J.L."/>
            <person name="Knowles S.L."/>
            <person name="Oberlies N.H."/>
            <person name="Rokas A."/>
        </authorList>
    </citation>
    <scope>NUCLEOTIDE SEQUENCE [LARGE SCALE GENOMIC DNA]</scope>
    <source>
        <strain evidence="2">G536</strain>
    </source>
</reference>
<dbReference type="PANTHER" id="PTHR28152">
    <property type="entry name" value="HYDROXYACYL-THIOESTER DEHYDRATASE TYPE 2, MITOCHONDRIAL"/>
    <property type="match status" value="1"/>
</dbReference>
<evidence type="ECO:0000313" key="2">
    <source>
        <dbReference type="Proteomes" id="UP000319160"/>
    </source>
</evidence>
<protein>
    <recommendedName>
        <fullName evidence="3">MaoC-like domain-containing protein</fullName>
    </recommendedName>
</protein>
<dbReference type="OrthoDB" id="3257538at2759"/>
<dbReference type="STRING" id="2512241.A0A553I2Q0"/>
<dbReference type="GO" id="GO:0019171">
    <property type="term" value="F:(3R)-hydroxyacyl-[acyl-carrier-protein] dehydratase activity"/>
    <property type="evidence" value="ECO:0007669"/>
    <property type="project" value="TreeGrafter"/>
</dbReference>
<sequence>MNGLGRHSRQLIRACWSQPLRRQGSLPISAVQRCQYSSSVSNGAAADINIETIRAEMLARRPQVHLDIISPLNSNHLITALSEFLPEECYENQLTSDGELYDCIPFDHKKRPIPAGHHLVYFPLQRRGSDLCPDGTDPYHGPRDTPFTRRMWAGGSIRGFGQLSLGEGKALCLERIVDVNVRGSAGAEKIFVEVLREYVNLGAGENFGEKYGLDVITLELQGKPPDHYYTTMHRPQDPREYELKGITERRTLVFMREPSDEEKRTNLEQKQRIVKAPTNPDYSVTLTPTPTLLFHYSALTYNAHRIHLDRSYCREVEGHRDLLVHGPLSLTLMLSVLQSQLETKELEIIDNIDYRHLAPLYVGQPMRVCVKLQKSRAGGNEQSDAANRIEEGRRRWDLWVENQDGSLCVKGTAETAKPKLE</sequence>
<comment type="caution">
    <text evidence="1">The sequence shown here is derived from an EMBL/GenBank/DDBJ whole genome shotgun (WGS) entry which is preliminary data.</text>
</comment>
<proteinExistence type="predicted"/>
<evidence type="ECO:0000313" key="1">
    <source>
        <dbReference type="EMBL" id="TRX94474.1"/>
    </source>
</evidence>
<accession>A0A553I2Q0</accession>
<dbReference type="EMBL" id="VFLP01000022">
    <property type="protein sequence ID" value="TRX94474.1"/>
    <property type="molecule type" value="Genomic_DNA"/>
</dbReference>
<dbReference type="AlphaFoldDB" id="A0A553I2Q0"/>
<name>A0A553I2Q0_9PEZI</name>
<evidence type="ECO:0008006" key="3">
    <source>
        <dbReference type="Google" id="ProtNLM"/>
    </source>
</evidence>
<gene>
    <name evidence="1" type="ORF">FHL15_004629</name>
</gene>
<dbReference type="GO" id="GO:0005739">
    <property type="term" value="C:mitochondrion"/>
    <property type="evidence" value="ECO:0007669"/>
    <property type="project" value="TreeGrafter"/>
</dbReference>
<dbReference type="Proteomes" id="UP000319160">
    <property type="component" value="Unassembled WGS sequence"/>
</dbReference>